<keyword evidence="1" id="KW-0472">Membrane</keyword>
<organism evidence="2 3">
    <name type="scientific">Mojavia pulchra JT2-VF2</name>
    <dbReference type="NCBI Taxonomy" id="287848"/>
    <lineage>
        <taxon>Bacteria</taxon>
        <taxon>Bacillati</taxon>
        <taxon>Cyanobacteriota</taxon>
        <taxon>Cyanophyceae</taxon>
        <taxon>Nostocales</taxon>
        <taxon>Nostocaceae</taxon>
    </lineage>
</organism>
<keyword evidence="1" id="KW-1133">Transmembrane helix</keyword>
<feature type="transmembrane region" description="Helical" evidence="1">
    <location>
        <begin position="50"/>
        <end position="74"/>
    </location>
</feature>
<comment type="caution">
    <text evidence="2">The sequence shown here is derived from an EMBL/GenBank/DDBJ whole genome shotgun (WGS) entry which is preliminary data.</text>
</comment>
<evidence type="ECO:0000256" key="1">
    <source>
        <dbReference type="SAM" id="Phobius"/>
    </source>
</evidence>
<dbReference type="Proteomes" id="UP000715781">
    <property type="component" value="Unassembled WGS sequence"/>
</dbReference>
<keyword evidence="1" id="KW-0812">Transmembrane</keyword>
<dbReference type="AlphaFoldDB" id="A0A951Q5P6"/>
<protein>
    <submittedName>
        <fullName evidence="2">Uncharacterized protein</fullName>
    </submittedName>
</protein>
<accession>A0A951Q5P6</accession>
<name>A0A951Q5P6_9NOST</name>
<evidence type="ECO:0000313" key="3">
    <source>
        <dbReference type="Proteomes" id="UP000715781"/>
    </source>
</evidence>
<gene>
    <name evidence="2" type="ORF">KME32_32850</name>
</gene>
<reference evidence="2" key="1">
    <citation type="submission" date="2021-05" db="EMBL/GenBank/DDBJ databases">
        <authorList>
            <person name="Pietrasiak N."/>
            <person name="Ward R."/>
            <person name="Stajich J.E."/>
            <person name="Kurbessoian T."/>
        </authorList>
    </citation>
    <scope>NUCLEOTIDE SEQUENCE</scope>
    <source>
        <strain evidence="2">JT2-VF2</strain>
    </source>
</reference>
<sequence length="127" mass="14458">MDAYIRFEGNVTDKVSYDLENLAYLIEQDCDLSVNREKQAPQAGVKESGLIIGLTIAGLALSGIQALFAALSYWDSQQKQYSLHISWGNKTLDFENIQQQEIDRILSDIVKLPHSKTERMDIRIIRK</sequence>
<proteinExistence type="predicted"/>
<evidence type="ECO:0000313" key="2">
    <source>
        <dbReference type="EMBL" id="MBW4565792.1"/>
    </source>
</evidence>
<reference evidence="2" key="2">
    <citation type="journal article" date="2022" name="Microbiol. Resour. Announc.">
        <title>Metagenome Sequencing to Explore Phylogenomics of Terrestrial Cyanobacteria.</title>
        <authorList>
            <person name="Ward R.D."/>
            <person name="Stajich J.E."/>
            <person name="Johansen J.R."/>
            <person name="Huntemann M."/>
            <person name="Clum A."/>
            <person name="Foster B."/>
            <person name="Foster B."/>
            <person name="Roux S."/>
            <person name="Palaniappan K."/>
            <person name="Varghese N."/>
            <person name="Mukherjee S."/>
            <person name="Reddy T.B.K."/>
            <person name="Daum C."/>
            <person name="Copeland A."/>
            <person name="Chen I.A."/>
            <person name="Ivanova N.N."/>
            <person name="Kyrpides N.C."/>
            <person name="Shapiro N."/>
            <person name="Eloe-Fadrosh E.A."/>
            <person name="Pietrasiak N."/>
        </authorList>
    </citation>
    <scope>NUCLEOTIDE SEQUENCE</scope>
    <source>
        <strain evidence="2">JT2-VF2</strain>
    </source>
</reference>
<dbReference type="EMBL" id="JAHHHN010000048">
    <property type="protein sequence ID" value="MBW4565792.1"/>
    <property type="molecule type" value="Genomic_DNA"/>
</dbReference>